<sequence>MPSANFSADLPSEEAFENDIPLPAEKYRERAEREYLDFFEPKSKPERERLRILLSEIDSSKLFQSSHWMRLLRYRKSLLVGYHSEIVSDSYFLSAYGKVDPRKEMIASVRGLFLENNKNLDLSPQCIFPERYRWLRHALKIEISDQKIACNRLDVWKQNINLSKVKLVFASYYLQSPASLFGHTFLKLNNKSNLNSELLDYGIGYAAEPGEIDPLRYVLGGIFGGYTGKFSIFPYYAKINEYNDLENRDLWEYELSLDDLQKEILLGHLWEMGQAEFDYFFQRENCAYQILRVLEVVKDINLQSDTQMILTPIDLLKKVHAFGLVKDNSPVFRPSLYHRLENQITEMKEEEREQYFINLNEIDQKKEISLNQETDVRLVPVLIDSFQYRMTQRKLLETDDRYFRLLGKQSSLPIEAKKADEIKKEDPPESAHGSRRLSLGYGNASIGNFMEVESRLAYHDLLNVPKGMISTSEIQFFNLKVRKYEDNRPEITTFHLIKLASLSPYNGLSQKHSYLIDIGSQTLSFNHPEARKAVGNLDLLYGYSFAQEFSKGNSFGVISILGGLKAQTNSDFSYGMRFGPQAMLNYLYEWERFKFQWQYSYAYTSMSKNNNFFQNSLKLRYAIHVDHEIRLEYTTYPQYAETLVSYQYLF</sequence>
<name>A0A4R9K556_9LEPT</name>
<dbReference type="Proteomes" id="UP000297693">
    <property type="component" value="Unassembled WGS sequence"/>
</dbReference>
<dbReference type="RefSeq" id="WP_167883548.1">
    <property type="nucleotide sequence ID" value="NZ_RQGD01000020.1"/>
</dbReference>
<feature type="region of interest" description="Disordered" evidence="1">
    <location>
        <begin position="1"/>
        <end position="23"/>
    </location>
</feature>
<proteinExistence type="predicted"/>
<comment type="caution">
    <text evidence="5">The sequence shown here is derived from an EMBL/GenBank/DDBJ whole genome shotgun (WGS) entry which is preliminary data.</text>
</comment>
<reference evidence="5" key="1">
    <citation type="journal article" date="2019" name="PLoS Negl. Trop. Dis.">
        <title>Revisiting the worldwide diversity of Leptospira species in the environment.</title>
        <authorList>
            <person name="Vincent A.T."/>
            <person name="Schiettekatte O."/>
            <person name="Bourhy P."/>
            <person name="Veyrier F.J."/>
            <person name="Picardeau M."/>
        </authorList>
    </citation>
    <scope>NUCLEOTIDE SEQUENCE [LARGE SCALE GENOMIC DNA]</scope>
    <source>
        <strain evidence="5">201702476</strain>
    </source>
</reference>
<dbReference type="InterPro" id="IPR057165">
    <property type="entry name" value="DUF7843"/>
</dbReference>
<dbReference type="InterPro" id="IPR057162">
    <property type="entry name" value="DUF7840"/>
</dbReference>
<feature type="domain" description="Lnb N-terminal periplasmic" evidence="2">
    <location>
        <begin position="154"/>
        <end position="318"/>
    </location>
</feature>
<feature type="domain" description="DUF7843" evidence="4">
    <location>
        <begin position="61"/>
        <end position="137"/>
    </location>
</feature>
<accession>A0A4R9K556</accession>
<protein>
    <submittedName>
        <fullName evidence="5">DUF4105 domain-containing protein</fullName>
    </submittedName>
</protein>
<keyword evidence="6" id="KW-1185">Reference proteome</keyword>
<evidence type="ECO:0000259" key="2">
    <source>
        <dbReference type="Pfam" id="PF13387"/>
    </source>
</evidence>
<dbReference type="EMBL" id="RQGD01000020">
    <property type="protein sequence ID" value="TGL61299.1"/>
    <property type="molecule type" value="Genomic_DNA"/>
</dbReference>
<dbReference type="Pfam" id="PF25222">
    <property type="entry name" value="DUF7840"/>
    <property type="match status" value="1"/>
</dbReference>
<evidence type="ECO:0000259" key="4">
    <source>
        <dbReference type="Pfam" id="PF25225"/>
    </source>
</evidence>
<dbReference type="Pfam" id="PF25225">
    <property type="entry name" value="DUF7843"/>
    <property type="match status" value="1"/>
</dbReference>
<evidence type="ECO:0000313" key="5">
    <source>
        <dbReference type="EMBL" id="TGL61299.1"/>
    </source>
</evidence>
<evidence type="ECO:0000256" key="1">
    <source>
        <dbReference type="SAM" id="MobiDB-lite"/>
    </source>
</evidence>
<gene>
    <name evidence="5" type="ORF">EHQ58_05855</name>
</gene>
<evidence type="ECO:0000259" key="3">
    <source>
        <dbReference type="Pfam" id="PF25222"/>
    </source>
</evidence>
<evidence type="ECO:0000313" key="6">
    <source>
        <dbReference type="Proteomes" id="UP000297693"/>
    </source>
</evidence>
<organism evidence="5 6">
    <name type="scientific">Leptospira ognonensis</name>
    <dbReference type="NCBI Taxonomy" id="2484945"/>
    <lineage>
        <taxon>Bacteria</taxon>
        <taxon>Pseudomonadati</taxon>
        <taxon>Spirochaetota</taxon>
        <taxon>Spirochaetia</taxon>
        <taxon>Leptospirales</taxon>
        <taxon>Leptospiraceae</taxon>
        <taxon>Leptospira</taxon>
    </lineage>
</organism>
<feature type="domain" description="DUF7840" evidence="3">
    <location>
        <begin position="426"/>
        <end position="636"/>
    </location>
</feature>
<dbReference type="InterPro" id="IPR025178">
    <property type="entry name" value="Lnb_N"/>
</dbReference>
<dbReference type="Pfam" id="PF13387">
    <property type="entry name" value="Lnb_N"/>
    <property type="match status" value="1"/>
</dbReference>
<dbReference type="AlphaFoldDB" id="A0A4R9K556"/>